<evidence type="ECO:0000313" key="8">
    <source>
        <dbReference type="Proteomes" id="UP000198953"/>
    </source>
</evidence>
<dbReference type="GO" id="GO:0003700">
    <property type="term" value="F:DNA-binding transcription factor activity"/>
    <property type="evidence" value="ECO:0007669"/>
    <property type="project" value="TreeGrafter"/>
</dbReference>
<dbReference type="SUPFAM" id="SSF48498">
    <property type="entry name" value="Tetracyclin repressor-like, C-terminal domain"/>
    <property type="match status" value="1"/>
</dbReference>
<evidence type="ECO:0000256" key="2">
    <source>
        <dbReference type="ARBA" id="ARBA00023125"/>
    </source>
</evidence>
<sequence length="204" mass="22178">MSGWYLSSMSHTRRPNRGPSAAAENRAALIAAARRWFATEGYDVPLTSIARTAGVGQGSLYRHFPDRASLALAVFEEGVEELEGLAARPGTTLDDVLALMTRQAIASTAFVDMVSASADARFVRVRERVVEALREPLARARQAGRVHDYVTTDDLVTAIGLIAALLAKLPAAERRETAERAWLLLFRGMITDPRTPLPLGPSDH</sequence>
<keyword evidence="8" id="KW-1185">Reference proteome</keyword>
<keyword evidence="3" id="KW-0804">Transcription</keyword>
<dbReference type="PANTHER" id="PTHR30055">
    <property type="entry name" value="HTH-TYPE TRANSCRIPTIONAL REGULATOR RUTR"/>
    <property type="match status" value="1"/>
</dbReference>
<keyword evidence="1" id="KW-0805">Transcription regulation</keyword>
<accession>A0A1H7YJL6</accession>
<feature type="DNA-binding region" description="H-T-H motif" evidence="4">
    <location>
        <begin position="45"/>
        <end position="64"/>
    </location>
</feature>
<evidence type="ECO:0000256" key="5">
    <source>
        <dbReference type="SAM" id="MobiDB-lite"/>
    </source>
</evidence>
<organism evidence="7 8">
    <name type="scientific">Nonomuraea pusilla</name>
    <dbReference type="NCBI Taxonomy" id="46177"/>
    <lineage>
        <taxon>Bacteria</taxon>
        <taxon>Bacillati</taxon>
        <taxon>Actinomycetota</taxon>
        <taxon>Actinomycetes</taxon>
        <taxon>Streptosporangiales</taxon>
        <taxon>Streptosporangiaceae</taxon>
        <taxon>Nonomuraea</taxon>
    </lineage>
</organism>
<feature type="region of interest" description="Disordered" evidence="5">
    <location>
        <begin position="1"/>
        <end position="21"/>
    </location>
</feature>
<dbReference type="InterPro" id="IPR050109">
    <property type="entry name" value="HTH-type_TetR-like_transc_reg"/>
</dbReference>
<dbReference type="EMBL" id="FOBF01000013">
    <property type="protein sequence ID" value="SEM46442.1"/>
    <property type="molecule type" value="Genomic_DNA"/>
</dbReference>
<keyword evidence="2 4" id="KW-0238">DNA-binding</keyword>
<dbReference type="InterPro" id="IPR009057">
    <property type="entry name" value="Homeodomain-like_sf"/>
</dbReference>
<dbReference type="PRINTS" id="PR00455">
    <property type="entry name" value="HTHTETR"/>
</dbReference>
<protein>
    <submittedName>
        <fullName evidence="7">Transcriptional regulator, TetR family</fullName>
    </submittedName>
</protein>
<dbReference type="STRING" id="46177.SAMN05660976_05249"/>
<reference evidence="7 8" key="1">
    <citation type="submission" date="2016-10" db="EMBL/GenBank/DDBJ databases">
        <authorList>
            <person name="de Groot N.N."/>
        </authorList>
    </citation>
    <scope>NUCLEOTIDE SEQUENCE [LARGE SCALE GENOMIC DNA]</scope>
    <source>
        <strain evidence="7 8">DSM 43357</strain>
    </source>
</reference>
<dbReference type="Proteomes" id="UP000198953">
    <property type="component" value="Unassembled WGS sequence"/>
</dbReference>
<evidence type="ECO:0000256" key="3">
    <source>
        <dbReference type="ARBA" id="ARBA00023163"/>
    </source>
</evidence>
<dbReference type="SUPFAM" id="SSF46689">
    <property type="entry name" value="Homeodomain-like"/>
    <property type="match status" value="1"/>
</dbReference>
<evidence type="ECO:0000256" key="1">
    <source>
        <dbReference type="ARBA" id="ARBA00023015"/>
    </source>
</evidence>
<dbReference type="InterPro" id="IPR036271">
    <property type="entry name" value="Tet_transcr_reg_TetR-rel_C_sf"/>
</dbReference>
<dbReference type="Pfam" id="PF00440">
    <property type="entry name" value="TetR_N"/>
    <property type="match status" value="1"/>
</dbReference>
<gene>
    <name evidence="7" type="ORF">SAMN05660976_05249</name>
</gene>
<evidence type="ECO:0000256" key="4">
    <source>
        <dbReference type="PROSITE-ProRule" id="PRU00335"/>
    </source>
</evidence>
<feature type="domain" description="HTH tetR-type" evidence="6">
    <location>
        <begin position="23"/>
        <end position="82"/>
    </location>
</feature>
<proteinExistence type="predicted"/>
<dbReference type="Gene3D" id="1.10.357.10">
    <property type="entry name" value="Tetracycline Repressor, domain 2"/>
    <property type="match status" value="1"/>
</dbReference>
<name>A0A1H7YJL6_9ACTN</name>
<dbReference type="InterPro" id="IPR049445">
    <property type="entry name" value="TetR_SbtR-like_C"/>
</dbReference>
<dbReference type="PANTHER" id="PTHR30055:SF234">
    <property type="entry name" value="HTH-TYPE TRANSCRIPTIONAL REGULATOR BETI"/>
    <property type="match status" value="1"/>
</dbReference>
<dbReference type="PROSITE" id="PS50977">
    <property type="entry name" value="HTH_TETR_2"/>
    <property type="match status" value="1"/>
</dbReference>
<dbReference type="GO" id="GO:0000976">
    <property type="term" value="F:transcription cis-regulatory region binding"/>
    <property type="evidence" value="ECO:0007669"/>
    <property type="project" value="TreeGrafter"/>
</dbReference>
<dbReference type="InterPro" id="IPR001647">
    <property type="entry name" value="HTH_TetR"/>
</dbReference>
<dbReference type="AlphaFoldDB" id="A0A1H7YJL6"/>
<evidence type="ECO:0000259" key="6">
    <source>
        <dbReference type="PROSITE" id="PS50977"/>
    </source>
</evidence>
<feature type="compositionally biased region" description="Polar residues" evidence="5">
    <location>
        <begin position="1"/>
        <end position="10"/>
    </location>
</feature>
<dbReference type="Pfam" id="PF21597">
    <property type="entry name" value="TetR_C_43"/>
    <property type="match status" value="1"/>
</dbReference>
<evidence type="ECO:0000313" key="7">
    <source>
        <dbReference type="EMBL" id="SEM46442.1"/>
    </source>
</evidence>